<dbReference type="GO" id="GO:0004519">
    <property type="term" value="F:endonuclease activity"/>
    <property type="evidence" value="ECO:0007669"/>
    <property type="project" value="UniProtKB-UniRule"/>
</dbReference>
<dbReference type="KEGG" id="rpne:NCTC8284_02646"/>
<dbReference type="GO" id="GO:0046872">
    <property type="term" value="F:metal ion binding"/>
    <property type="evidence" value="ECO:0007669"/>
    <property type="project" value="UniProtKB-KW"/>
</dbReference>
<evidence type="ECO:0000256" key="7">
    <source>
        <dbReference type="ARBA" id="ARBA00022884"/>
    </source>
</evidence>
<keyword evidence="4 12" id="KW-0255">Endonuclease</keyword>
<evidence type="ECO:0000313" key="15">
    <source>
        <dbReference type="Proteomes" id="UP000278733"/>
    </source>
</evidence>
<feature type="domain" description="HNH Cas9-type" evidence="13">
    <location>
        <begin position="1"/>
        <end position="115"/>
    </location>
</feature>
<dbReference type="AlphaFoldDB" id="A0A448MQQ3"/>
<protein>
    <submittedName>
        <fullName evidence="14">Uncharacterized protein conserved in bacteria</fullName>
    </submittedName>
</protein>
<dbReference type="EMBL" id="LR134405">
    <property type="protein sequence ID" value="VEH67460.1"/>
    <property type="molecule type" value="Genomic_DNA"/>
</dbReference>
<keyword evidence="8" id="KW-0051">Antiviral defense</keyword>
<comment type="cofactor">
    <cofactor evidence="1">
        <name>Mg(2+)</name>
        <dbReference type="ChEBI" id="CHEBI:18420"/>
    </cofactor>
</comment>
<dbReference type="InterPro" id="IPR028629">
    <property type="entry name" value="Cas9"/>
</dbReference>
<dbReference type="GO" id="GO:0003677">
    <property type="term" value="F:DNA binding"/>
    <property type="evidence" value="ECO:0007669"/>
    <property type="project" value="UniProtKB-UniRule"/>
</dbReference>
<name>A0A448MQQ3_9PAST</name>
<dbReference type="InterPro" id="IPR003615">
    <property type="entry name" value="HNH_nuc"/>
</dbReference>
<keyword evidence="9 12" id="KW-0238">DNA-binding</keyword>
<evidence type="ECO:0000256" key="3">
    <source>
        <dbReference type="ARBA" id="ARBA00022723"/>
    </source>
</evidence>
<evidence type="ECO:0000256" key="12">
    <source>
        <dbReference type="PROSITE-ProRule" id="PRU01085"/>
    </source>
</evidence>
<keyword evidence="7" id="KW-0694">RNA-binding</keyword>
<evidence type="ECO:0000256" key="10">
    <source>
        <dbReference type="ARBA" id="ARBA00023211"/>
    </source>
</evidence>
<evidence type="ECO:0000259" key="13">
    <source>
        <dbReference type="PROSITE" id="PS51749"/>
    </source>
</evidence>
<sequence length="115" mass="13300">MFPHFVGEPKGKDILKMRLYELQQAKCLYSGKSLELHRLLEKGYVEVDHALPFSRTWDDSFNNKVLVLANENQNKGNLTPYEWLDGKITVSVGNILLYEYKPAVSLMLKTTHFEP</sequence>
<evidence type="ECO:0000256" key="4">
    <source>
        <dbReference type="ARBA" id="ARBA00022759"/>
    </source>
</evidence>
<keyword evidence="3" id="KW-0479">Metal-binding</keyword>
<dbReference type="Gene3D" id="1.10.30.50">
    <property type="match status" value="1"/>
</dbReference>
<evidence type="ECO:0000256" key="6">
    <source>
        <dbReference type="ARBA" id="ARBA00022842"/>
    </source>
</evidence>
<keyword evidence="5 12" id="KW-0378">Hydrolase</keyword>
<dbReference type="GO" id="GO:0051607">
    <property type="term" value="P:defense response to virus"/>
    <property type="evidence" value="ECO:0007669"/>
    <property type="project" value="UniProtKB-KW"/>
</dbReference>
<evidence type="ECO:0000256" key="1">
    <source>
        <dbReference type="ARBA" id="ARBA00001946"/>
    </source>
</evidence>
<evidence type="ECO:0000256" key="8">
    <source>
        <dbReference type="ARBA" id="ARBA00023118"/>
    </source>
</evidence>
<organism evidence="14 15">
    <name type="scientific">Rodentibacter pneumotropicus</name>
    <dbReference type="NCBI Taxonomy" id="758"/>
    <lineage>
        <taxon>Bacteria</taxon>
        <taxon>Pseudomonadati</taxon>
        <taxon>Pseudomonadota</taxon>
        <taxon>Gammaproteobacteria</taxon>
        <taxon>Pasteurellales</taxon>
        <taxon>Pasteurellaceae</taxon>
        <taxon>Rodentibacter</taxon>
    </lineage>
</organism>
<evidence type="ECO:0000313" key="14">
    <source>
        <dbReference type="EMBL" id="VEH67460.1"/>
    </source>
</evidence>
<evidence type="ECO:0000256" key="11">
    <source>
        <dbReference type="ARBA" id="ARBA00046380"/>
    </source>
</evidence>
<dbReference type="InterPro" id="IPR033114">
    <property type="entry name" value="HNH_CAS9"/>
</dbReference>
<keyword evidence="6" id="KW-0460">Magnesium</keyword>
<dbReference type="PROSITE" id="PS51749">
    <property type="entry name" value="HNH_CAS9"/>
    <property type="match status" value="1"/>
</dbReference>
<keyword evidence="2 12" id="KW-0540">Nuclease</keyword>
<evidence type="ECO:0000256" key="9">
    <source>
        <dbReference type="ARBA" id="ARBA00023125"/>
    </source>
</evidence>
<dbReference type="GO" id="GO:0016787">
    <property type="term" value="F:hydrolase activity"/>
    <property type="evidence" value="ECO:0007669"/>
    <property type="project" value="UniProtKB-KW"/>
</dbReference>
<evidence type="ECO:0000256" key="5">
    <source>
        <dbReference type="ARBA" id="ARBA00022801"/>
    </source>
</evidence>
<dbReference type="Pfam" id="PF13395">
    <property type="entry name" value="HNH_4"/>
    <property type="match status" value="1"/>
</dbReference>
<proteinExistence type="predicted"/>
<comment type="subunit">
    <text evidence="11">Monomer. Binds crRNA and tracrRNA.</text>
</comment>
<reference evidence="14 15" key="1">
    <citation type="submission" date="2018-12" db="EMBL/GenBank/DDBJ databases">
        <authorList>
            <consortium name="Pathogen Informatics"/>
        </authorList>
    </citation>
    <scope>NUCLEOTIDE SEQUENCE [LARGE SCALE GENOMIC DNA]</scope>
    <source>
        <strain evidence="14 15">NCTC8284</strain>
    </source>
</reference>
<dbReference type="GO" id="GO:0003723">
    <property type="term" value="F:RNA binding"/>
    <property type="evidence" value="ECO:0007669"/>
    <property type="project" value="UniProtKB-UniRule"/>
</dbReference>
<keyword evidence="10" id="KW-0464">Manganese</keyword>
<dbReference type="NCBIfam" id="TIGR01865">
    <property type="entry name" value="cas_Csn1"/>
    <property type="match status" value="1"/>
</dbReference>
<dbReference type="Proteomes" id="UP000278733">
    <property type="component" value="Chromosome"/>
</dbReference>
<accession>A0A448MQQ3</accession>
<evidence type="ECO:0000256" key="2">
    <source>
        <dbReference type="ARBA" id="ARBA00022722"/>
    </source>
</evidence>
<gene>
    <name evidence="14" type="ORF">NCTC8284_02646</name>
</gene>